<keyword evidence="2" id="KW-1185">Reference proteome</keyword>
<proteinExistence type="predicted"/>
<evidence type="ECO:0000313" key="2">
    <source>
        <dbReference type="Proteomes" id="UP000029981"/>
    </source>
</evidence>
<gene>
    <name evidence="1" type="ORF">Csa_2G404230</name>
</gene>
<sequence>MSHLVKHTCPKPHTVACDATCRDNTELVDLALRIEKSVGGKRPISEFSEKEEKKSVEVLVKSPSMHSVKDCVGVAIQSGGALNVVKDIQRFYNNLHEEALR</sequence>
<reference evidence="1 2" key="3">
    <citation type="journal article" date="2010" name="BMC Genomics">
        <title>Transcriptome sequencing and comparative analysis of cucumber flowers with different sex types.</title>
        <authorList>
            <person name="Guo S."/>
            <person name="Zheng Y."/>
            <person name="Joung J.G."/>
            <person name="Liu S."/>
            <person name="Zhang Z."/>
            <person name="Crasta O.R."/>
            <person name="Sobral B.W."/>
            <person name="Xu Y."/>
            <person name="Huang S."/>
            <person name="Fei Z."/>
        </authorList>
    </citation>
    <scope>NUCLEOTIDE SEQUENCE [LARGE SCALE GENOMIC DNA]</scope>
    <source>
        <strain evidence="2">cv. 9930</strain>
    </source>
</reference>
<dbReference type="Proteomes" id="UP000029981">
    <property type="component" value="Chromosome 2"/>
</dbReference>
<reference evidence="1 2" key="4">
    <citation type="journal article" date="2011" name="BMC Genomics">
        <title>RNA-Seq improves annotation of protein-coding genes in the cucumber genome.</title>
        <authorList>
            <person name="Li Z."/>
            <person name="Zhang Z."/>
            <person name="Yan P."/>
            <person name="Huang S."/>
            <person name="Fei Z."/>
            <person name="Lin K."/>
        </authorList>
    </citation>
    <scope>NUCLEOTIDE SEQUENCE [LARGE SCALE GENOMIC DNA]</scope>
    <source>
        <strain evidence="2">cv. 9930</strain>
    </source>
</reference>
<protein>
    <submittedName>
        <fullName evidence="1">Uncharacterized protein</fullName>
    </submittedName>
</protein>
<reference evidence="1 2" key="1">
    <citation type="journal article" date="2009" name="Nat. Genet.">
        <title>The genome of the cucumber, Cucumis sativus L.</title>
        <authorList>
            <person name="Huang S."/>
            <person name="Li R."/>
            <person name="Zhang Z."/>
            <person name="Li L."/>
            <person name="Gu X."/>
            <person name="Fan W."/>
            <person name="Lucas W.J."/>
            <person name="Wang X."/>
            <person name="Xie B."/>
            <person name="Ni P."/>
            <person name="Ren Y."/>
            <person name="Zhu H."/>
            <person name="Li J."/>
            <person name="Lin K."/>
            <person name="Jin W."/>
            <person name="Fei Z."/>
            <person name="Li G."/>
            <person name="Staub J."/>
            <person name="Kilian A."/>
            <person name="van der Vossen E.A."/>
            <person name="Wu Y."/>
            <person name="Guo J."/>
            <person name="He J."/>
            <person name="Jia Z."/>
            <person name="Ren Y."/>
            <person name="Tian G."/>
            <person name="Lu Y."/>
            <person name="Ruan J."/>
            <person name="Qian W."/>
            <person name="Wang M."/>
            <person name="Huang Q."/>
            <person name="Li B."/>
            <person name="Xuan Z."/>
            <person name="Cao J."/>
            <person name="Asan"/>
            <person name="Wu Z."/>
            <person name="Zhang J."/>
            <person name="Cai Q."/>
            <person name="Bai Y."/>
            <person name="Zhao B."/>
            <person name="Han Y."/>
            <person name="Li Y."/>
            <person name="Li X."/>
            <person name="Wang S."/>
            <person name="Shi Q."/>
            <person name="Liu S."/>
            <person name="Cho W.K."/>
            <person name="Kim J.Y."/>
            <person name="Xu Y."/>
            <person name="Heller-Uszynska K."/>
            <person name="Miao H."/>
            <person name="Cheng Z."/>
            <person name="Zhang S."/>
            <person name="Wu J."/>
            <person name="Yang Y."/>
            <person name="Kang H."/>
            <person name="Li M."/>
            <person name="Liang H."/>
            <person name="Ren X."/>
            <person name="Shi Z."/>
            <person name="Wen M."/>
            <person name="Jian M."/>
            <person name="Yang H."/>
            <person name="Zhang G."/>
            <person name="Yang Z."/>
            <person name="Chen R."/>
            <person name="Liu S."/>
            <person name="Li J."/>
            <person name="Ma L."/>
            <person name="Liu H."/>
            <person name="Zhou Y."/>
            <person name="Zhao J."/>
            <person name="Fang X."/>
            <person name="Li G."/>
            <person name="Fang L."/>
            <person name="Li Y."/>
            <person name="Liu D."/>
            <person name="Zheng H."/>
            <person name="Zhang Y."/>
            <person name="Qin N."/>
            <person name="Li Z."/>
            <person name="Yang G."/>
            <person name="Yang S."/>
            <person name="Bolund L."/>
            <person name="Kristiansen K."/>
            <person name="Zheng H."/>
            <person name="Li S."/>
            <person name="Zhang X."/>
            <person name="Yang H."/>
            <person name="Wang J."/>
            <person name="Sun R."/>
            <person name="Zhang B."/>
            <person name="Jiang S."/>
            <person name="Wang J."/>
            <person name="Du Y."/>
            <person name="Li S."/>
        </authorList>
    </citation>
    <scope>NUCLEOTIDE SEQUENCE [LARGE SCALE GENOMIC DNA]</scope>
    <source>
        <strain evidence="2">cv. 9930</strain>
    </source>
</reference>
<dbReference type="AlphaFoldDB" id="A0A0A0LQ25"/>
<dbReference type="EMBL" id="CM002923">
    <property type="protein sequence ID" value="KGN63119.1"/>
    <property type="molecule type" value="Genomic_DNA"/>
</dbReference>
<dbReference type="Gramene" id="KGN63119">
    <property type="protein sequence ID" value="KGN63119"/>
    <property type="gene ID" value="Csa_2G404230"/>
</dbReference>
<organism evidence="1 2">
    <name type="scientific">Cucumis sativus</name>
    <name type="common">Cucumber</name>
    <dbReference type="NCBI Taxonomy" id="3659"/>
    <lineage>
        <taxon>Eukaryota</taxon>
        <taxon>Viridiplantae</taxon>
        <taxon>Streptophyta</taxon>
        <taxon>Embryophyta</taxon>
        <taxon>Tracheophyta</taxon>
        <taxon>Spermatophyta</taxon>
        <taxon>Magnoliopsida</taxon>
        <taxon>eudicotyledons</taxon>
        <taxon>Gunneridae</taxon>
        <taxon>Pentapetalae</taxon>
        <taxon>rosids</taxon>
        <taxon>fabids</taxon>
        <taxon>Cucurbitales</taxon>
        <taxon>Cucurbitaceae</taxon>
        <taxon>Benincaseae</taxon>
        <taxon>Cucumis</taxon>
    </lineage>
</organism>
<name>A0A0A0LQ25_CUCSA</name>
<evidence type="ECO:0000313" key="1">
    <source>
        <dbReference type="EMBL" id="KGN63119.1"/>
    </source>
</evidence>
<accession>A0A0A0LQ25</accession>
<reference evidence="1 2" key="2">
    <citation type="journal article" date="2009" name="PLoS ONE">
        <title>An integrated genetic and cytogenetic map of the cucumber genome.</title>
        <authorList>
            <person name="Ren Y."/>
            <person name="Zhang Z."/>
            <person name="Liu J."/>
            <person name="Staub J.E."/>
            <person name="Han Y."/>
            <person name="Cheng Z."/>
            <person name="Li X."/>
            <person name="Lu J."/>
            <person name="Miao H."/>
            <person name="Kang H."/>
            <person name="Xie B."/>
            <person name="Gu X."/>
            <person name="Wang X."/>
            <person name="Du Y."/>
            <person name="Jin W."/>
            <person name="Huang S."/>
        </authorList>
    </citation>
    <scope>NUCLEOTIDE SEQUENCE [LARGE SCALE GENOMIC DNA]</scope>
    <source>
        <strain evidence="2">cv. 9930</strain>
    </source>
</reference>